<keyword evidence="4 8" id="KW-0479">Metal-binding</keyword>
<dbReference type="CDD" id="cd11054">
    <property type="entry name" value="CYP24A1-like"/>
    <property type="match status" value="1"/>
</dbReference>
<dbReference type="InterPro" id="IPR001128">
    <property type="entry name" value="Cyt_P450"/>
</dbReference>
<keyword evidence="5 9" id="KW-0560">Oxidoreductase</keyword>
<dbReference type="PANTHER" id="PTHR24279">
    <property type="entry name" value="CYTOCHROME P450"/>
    <property type="match status" value="1"/>
</dbReference>
<dbReference type="GO" id="GO:0005506">
    <property type="term" value="F:iron ion binding"/>
    <property type="evidence" value="ECO:0007669"/>
    <property type="project" value="InterPro"/>
</dbReference>
<evidence type="ECO:0000313" key="10">
    <source>
        <dbReference type="EMBL" id="KAK7019742.1"/>
    </source>
</evidence>
<comment type="similarity">
    <text evidence="2 9">Belongs to the cytochrome P450 family.</text>
</comment>
<dbReference type="GO" id="GO:0004497">
    <property type="term" value="F:monooxygenase activity"/>
    <property type="evidence" value="ECO:0007669"/>
    <property type="project" value="UniProtKB-KW"/>
</dbReference>
<evidence type="ECO:0008006" key="12">
    <source>
        <dbReference type="Google" id="ProtNLM"/>
    </source>
</evidence>
<dbReference type="Gene3D" id="1.10.630.10">
    <property type="entry name" value="Cytochrome P450"/>
    <property type="match status" value="1"/>
</dbReference>
<evidence type="ECO:0000256" key="2">
    <source>
        <dbReference type="ARBA" id="ARBA00010617"/>
    </source>
</evidence>
<keyword evidence="6 8" id="KW-0408">Iron</keyword>
<dbReference type="GO" id="GO:0016705">
    <property type="term" value="F:oxidoreductase activity, acting on paired donors, with incorporation or reduction of molecular oxygen"/>
    <property type="evidence" value="ECO:0007669"/>
    <property type="project" value="InterPro"/>
</dbReference>
<dbReference type="PROSITE" id="PS00086">
    <property type="entry name" value="CYTOCHROME_P450"/>
    <property type="match status" value="1"/>
</dbReference>
<dbReference type="EMBL" id="JAXCGZ010022978">
    <property type="protein sequence ID" value="KAK7019742.1"/>
    <property type="molecule type" value="Genomic_DNA"/>
</dbReference>
<dbReference type="PANTHER" id="PTHR24279:SF120">
    <property type="entry name" value="CYTOCHROME P450"/>
    <property type="match status" value="1"/>
</dbReference>
<gene>
    <name evidence="10" type="ORF">SK128_019802</name>
</gene>
<dbReference type="GO" id="GO:0020037">
    <property type="term" value="F:heme binding"/>
    <property type="evidence" value="ECO:0007669"/>
    <property type="project" value="InterPro"/>
</dbReference>
<keyword evidence="7 9" id="KW-0503">Monooxygenase</keyword>
<keyword evidence="3 8" id="KW-0349">Heme</keyword>
<dbReference type="PRINTS" id="PR00463">
    <property type="entry name" value="EP450I"/>
</dbReference>
<dbReference type="AlphaFoldDB" id="A0AAN8ZT84"/>
<evidence type="ECO:0000256" key="8">
    <source>
        <dbReference type="PIRSR" id="PIRSR602401-1"/>
    </source>
</evidence>
<proteinExistence type="inferred from homology"/>
<protein>
    <recommendedName>
        <fullName evidence="12">Cytochrome P450 302a1, mitochondrial</fullName>
    </recommendedName>
</protein>
<dbReference type="InterPro" id="IPR002401">
    <property type="entry name" value="Cyt_P450_E_grp-I"/>
</dbReference>
<dbReference type="Pfam" id="PF00067">
    <property type="entry name" value="p450"/>
    <property type="match status" value="1"/>
</dbReference>
<comment type="cofactor">
    <cofactor evidence="1 8">
        <name>heme</name>
        <dbReference type="ChEBI" id="CHEBI:30413"/>
    </cofactor>
</comment>
<dbReference type="PRINTS" id="PR00385">
    <property type="entry name" value="P450"/>
</dbReference>
<dbReference type="InterPro" id="IPR036396">
    <property type="entry name" value="Cyt_P450_sf"/>
</dbReference>
<comment type="caution">
    <text evidence="10">The sequence shown here is derived from an EMBL/GenBank/DDBJ whole genome shotgun (WGS) entry which is preliminary data.</text>
</comment>
<evidence type="ECO:0000256" key="9">
    <source>
        <dbReference type="RuleBase" id="RU000461"/>
    </source>
</evidence>
<dbReference type="InterPro" id="IPR050479">
    <property type="entry name" value="CYP11_CYP27_families"/>
</dbReference>
<feature type="binding site" description="axial binding residue" evidence="8">
    <location>
        <position position="255"/>
    </location>
    <ligand>
        <name>heme</name>
        <dbReference type="ChEBI" id="CHEBI:30413"/>
    </ligand>
    <ligandPart>
        <name>Fe</name>
        <dbReference type="ChEBI" id="CHEBI:18248"/>
    </ligandPart>
</feature>
<keyword evidence="11" id="KW-1185">Reference proteome</keyword>
<evidence type="ECO:0000256" key="3">
    <source>
        <dbReference type="ARBA" id="ARBA00022617"/>
    </source>
</evidence>
<dbReference type="Proteomes" id="UP001381693">
    <property type="component" value="Unassembled WGS sequence"/>
</dbReference>
<evidence type="ECO:0000256" key="5">
    <source>
        <dbReference type="ARBA" id="ARBA00023002"/>
    </source>
</evidence>
<evidence type="ECO:0000256" key="7">
    <source>
        <dbReference type="ARBA" id="ARBA00023033"/>
    </source>
</evidence>
<reference evidence="10 11" key="1">
    <citation type="submission" date="2023-11" db="EMBL/GenBank/DDBJ databases">
        <title>Halocaridina rubra genome assembly.</title>
        <authorList>
            <person name="Smith C."/>
        </authorList>
    </citation>
    <scope>NUCLEOTIDE SEQUENCE [LARGE SCALE GENOMIC DNA]</scope>
    <source>
        <strain evidence="10">EP-1</strain>
        <tissue evidence="10">Whole</tissue>
    </source>
</reference>
<organism evidence="10 11">
    <name type="scientific">Halocaridina rubra</name>
    <name type="common">Hawaiian red shrimp</name>
    <dbReference type="NCBI Taxonomy" id="373956"/>
    <lineage>
        <taxon>Eukaryota</taxon>
        <taxon>Metazoa</taxon>
        <taxon>Ecdysozoa</taxon>
        <taxon>Arthropoda</taxon>
        <taxon>Crustacea</taxon>
        <taxon>Multicrustacea</taxon>
        <taxon>Malacostraca</taxon>
        <taxon>Eumalacostraca</taxon>
        <taxon>Eucarida</taxon>
        <taxon>Decapoda</taxon>
        <taxon>Pleocyemata</taxon>
        <taxon>Caridea</taxon>
        <taxon>Atyoidea</taxon>
        <taxon>Atyidae</taxon>
        <taxon>Halocaridina</taxon>
    </lineage>
</organism>
<evidence type="ECO:0000256" key="4">
    <source>
        <dbReference type="ARBA" id="ARBA00022723"/>
    </source>
</evidence>
<sequence>MSALLDVRLGCIKSSNSLTRSKEADDLIKAAQDTNVTILGTDMGLQLWRKFNTPLYKQLMSGQDIIYRTVFKYIDAKDKELRESDEKRDRSETVLEHFLLKSELRMRDIVTVICDLVLAGVDTGSFMLSYALYNLATNPEKQKIVADEVSGLLKQSGGEVTHRVLAGARYLKAVMKETYRLRPVSIGVGRIIANDTVIRGYKIPKNTVVVTQNQVSCRLGEYFNNPDAFIPERWFTRDDINPFLVLPFGHGPRACIGRRMAEQNLYTALILLVAHYNIGWIGGSLGCYSNLINEPDAPLDFTFTPRNE</sequence>
<evidence type="ECO:0000256" key="1">
    <source>
        <dbReference type="ARBA" id="ARBA00001971"/>
    </source>
</evidence>
<accession>A0AAN8ZT84</accession>
<dbReference type="SUPFAM" id="SSF48264">
    <property type="entry name" value="Cytochrome P450"/>
    <property type="match status" value="1"/>
</dbReference>
<evidence type="ECO:0000256" key="6">
    <source>
        <dbReference type="ARBA" id="ARBA00023004"/>
    </source>
</evidence>
<dbReference type="InterPro" id="IPR017972">
    <property type="entry name" value="Cyt_P450_CS"/>
</dbReference>
<name>A0AAN8ZT84_HALRR</name>
<evidence type="ECO:0000313" key="11">
    <source>
        <dbReference type="Proteomes" id="UP001381693"/>
    </source>
</evidence>